<evidence type="ECO:0000313" key="3">
    <source>
        <dbReference type="WBParaSite" id="PSAMB.scaffold23559size423.g38941.t1"/>
    </source>
</evidence>
<evidence type="ECO:0000256" key="1">
    <source>
        <dbReference type="SAM" id="MobiDB-lite"/>
    </source>
</evidence>
<dbReference type="WBParaSite" id="PSAMB.scaffold23559size423.g38941.t1">
    <property type="protein sequence ID" value="PSAMB.scaffold23559size423.g38941.t1"/>
    <property type="gene ID" value="PSAMB.scaffold23559size423.g38941"/>
</dbReference>
<name>A0A914VR77_9BILA</name>
<feature type="compositionally biased region" description="Polar residues" evidence="1">
    <location>
        <begin position="21"/>
        <end position="45"/>
    </location>
</feature>
<organism evidence="2 3">
    <name type="scientific">Plectus sambesii</name>
    <dbReference type="NCBI Taxonomy" id="2011161"/>
    <lineage>
        <taxon>Eukaryota</taxon>
        <taxon>Metazoa</taxon>
        <taxon>Ecdysozoa</taxon>
        <taxon>Nematoda</taxon>
        <taxon>Chromadorea</taxon>
        <taxon>Plectida</taxon>
        <taxon>Plectina</taxon>
        <taxon>Plectoidea</taxon>
        <taxon>Plectidae</taxon>
        <taxon>Plectus</taxon>
    </lineage>
</organism>
<dbReference type="AlphaFoldDB" id="A0A914VR77"/>
<accession>A0A914VR77</accession>
<proteinExistence type="predicted"/>
<reference evidence="3" key="1">
    <citation type="submission" date="2022-11" db="UniProtKB">
        <authorList>
            <consortium name="WormBaseParasite"/>
        </authorList>
    </citation>
    <scope>IDENTIFICATION</scope>
</reference>
<feature type="compositionally biased region" description="Low complexity" evidence="1">
    <location>
        <begin position="46"/>
        <end position="58"/>
    </location>
</feature>
<evidence type="ECO:0000313" key="2">
    <source>
        <dbReference type="Proteomes" id="UP000887566"/>
    </source>
</evidence>
<sequence length="70" mass="7135">LAVSSPSGSSGGQRHDLTPLSGDTPSQIGSQNPLQTSVDSISEAGTFTPTSFSSSSPPKIVLLNRYSIVS</sequence>
<protein>
    <submittedName>
        <fullName evidence="3">Uncharacterized protein</fullName>
    </submittedName>
</protein>
<keyword evidence="2" id="KW-1185">Reference proteome</keyword>
<feature type="region of interest" description="Disordered" evidence="1">
    <location>
        <begin position="1"/>
        <end position="58"/>
    </location>
</feature>
<dbReference type="Proteomes" id="UP000887566">
    <property type="component" value="Unplaced"/>
</dbReference>